<evidence type="ECO:0000256" key="1">
    <source>
        <dbReference type="ARBA" id="ARBA00001946"/>
    </source>
</evidence>
<evidence type="ECO:0000256" key="2">
    <source>
        <dbReference type="ARBA" id="ARBA00022801"/>
    </source>
</evidence>
<comment type="caution">
    <text evidence="4">The sequence shown here is derived from an EMBL/GenBank/DDBJ whole genome shotgun (WGS) entry which is preliminary data.</text>
</comment>
<dbReference type="OrthoDB" id="65827at2"/>
<dbReference type="PROSITE" id="PS51462">
    <property type="entry name" value="NUDIX"/>
    <property type="match status" value="1"/>
</dbReference>
<dbReference type="InterPro" id="IPR015797">
    <property type="entry name" value="NUDIX_hydrolase-like_dom_sf"/>
</dbReference>
<evidence type="ECO:0000259" key="3">
    <source>
        <dbReference type="PROSITE" id="PS51462"/>
    </source>
</evidence>
<dbReference type="SUPFAM" id="SSF55811">
    <property type="entry name" value="Nudix"/>
    <property type="match status" value="1"/>
</dbReference>
<keyword evidence="2 4" id="KW-0378">Hydrolase</keyword>
<keyword evidence="5" id="KW-1185">Reference proteome</keyword>
<dbReference type="STRING" id="246786.GS18_0201535"/>
<feature type="domain" description="Nudix hydrolase" evidence="3">
    <location>
        <begin position="4"/>
        <end position="141"/>
    </location>
</feature>
<gene>
    <name evidence="4" type="ORF">GS18_0201535</name>
</gene>
<evidence type="ECO:0000313" key="4">
    <source>
        <dbReference type="EMBL" id="KEZ53684.1"/>
    </source>
</evidence>
<dbReference type="GO" id="GO:0016787">
    <property type="term" value="F:hydrolase activity"/>
    <property type="evidence" value="ECO:0007669"/>
    <property type="project" value="UniProtKB-KW"/>
</dbReference>
<dbReference type="Proteomes" id="UP000028549">
    <property type="component" value="Unassembled WGS sequence"/>
</dbReference>
<sequence length="162" mass="18153">MTYHMRVRAGGLIIEDDAILLVEFHDENGLHYNLPAGGVDPGESVKDAVRREVKEETSADAEVGPLAFVYEYAPHLNANKYGETHSIALMFECRLQKGSVPAMPANPDPNQTGVRWVKLADLDKVVLYPNLCGHIRSYLENKRNIELIEEQSLEDYDPAIMT</sequence>
<dbReference type="Pfam" id="PF00293">
    <property type="entry name" value="NUDIX"/>
    <property type="match status" value="1"/>
</dbReference>
<name>A0A084H272_METID</name>
<evidence type="ECO:0000313" key="5">
    <source>
        <dbReference type="Proteomes" id="UP000028549"/>
    </source>
</evidence>
<dbReference type="AlphaFoldDB" id="A0A084H272"/>
<organism evidence="4 5">
    <name type="scientific">Metabacillus indicus</name>
    <name type="common">Bacillus indicus</name>
    <dbReference type="NCBI Taxonomy" id="246786"/>
    <lineage>
        <taxon>Bacteria</taxon>
        <taxon>Bacillati</taxon>
        <taxon>Bacillota</taxon>
        <taxon>Bacilli</taxon>
        <taxon>Bacillales</taxon>
        <taxon>Bacillaceae</taxon>
        <taxon>Metabacillus</taxon>
    </lineage>
</organism>
<accession>A0A084H272</accession>
<comment type="cofactor">
    <cofactor evidence="1">
        <name>Mg(2+)</name>
        <dbReference type="ChEBI" id="CHEBI:18420"/>
    </cofactor>
</comment>
<dbReference type="PANTHER" id="PTHR43046">
    <property type="entry name" value="GDP-MANNOSE MANNOSYL HYDROLASE"/>
    <property type="match status" value="1"/>
</dbReference>
<dbReference type="PANTHER" id="PTHR43046:SF14">
    <property type="entry name" value="MUTT_NUDIX FAMILY PROTEIN"/>
    <property type="match status" value="1"/>
</dbReference>
<reference evidence="4 5" key="1">
    <citation type="journal article" date="2005" name="Int. J. Syst. Evol. Microbiol.">
        <title>Bacillus cibi sp. nov., isolated from jeotgal, a traditional Korean fermented seafood.</title>
        <authorList>
            <person name="Yoon J.H."/>
            <person name="Lee C.H."/>
            <person name="Oh T.K."/>
        </authorList>
    </citation>
    <scope>NUCLEOTIDE SEQUENCE [LARGE SCALE GENOMIC DNA]</scope>
    <source>
        <strain evidence="4 5">DSM 16189</strain>
    </source>
</reference>
<dbReference type="Gene3D" id="3.90.79.10">
    <property type="entry name" value="Nucleoside Triphosphate Pyrophosphohydrolase"/>
    <property type="match status" value="1"/>
</dbReference>
<dbReference type="RefSeq" id="WP_029565289.1">
    <property type="nucleotide sequence ID" value="NZ_JNVC02000001.1"/>
</dbReference>
<proteinExistence type="predicted"/>
<dbReference type="CDD" id="cd18880">
    <property type="entry name" value="NUDIX_ADPRase"/>
    <property type="match status" value="1"/>
</dbReference>
<dbReference type="EMBL" id="JNVC02000001">
    <property type="protein sequence ID" value="KEZ53684.1"/>
    <property type="molecule type" value="Genomic_DNA"/>
</dbReference>
<protein>
    <submittedName>
        <fullName evidence="4">NUDIX hydrolase</fullName>
    </submittedName>
</protein>
<dbReference type="InterPro" id="IPR000086">
    <property type="entry name" value="NUDIX_hydrolase_dom"/>
</dbReference>